<organism evidence="3">
    <name type="scientific">Arthroderma gypseum (strain ATCC MYA-4604 / CBS 118893)</name>
    <name type="common">Microsporum gypseum</name>
    <dbReference type="NCBI Taxonomy" id="535722"/>
    <lineage>
        <taxon>Eukaryota</taxon>
        <taxon>Fungi</taxon>
        <taxon>Dikarya</taxon>
        <taxon>Ascomycota</taxon>
        <taxon>Pezizomycotina</taxon>
        <taxon>Eurotiomycetes</taxon>
        <taxon>Eurotiomycetidae</taxon>
        <taxon>Onygenales</taxon>
        <taxon>Arthrodermataceae</taxon>
        <taxon>Nannizzia</taxon>
    </lineage>
</organism>
<dbReference type="Proteomes" id="UP000002669">
    <property type="component" value="Unassembled WGS sequence"/>
</dbReference>
<dbReference type="VEuPathDB" id="FungiDB:MGYG_05291"/>
<reference evidence="3" key="1">
    <citation type="journal article" date="2012" name="MBio">
        <title>Comparative genome analysis of Trichophyton rubrum and related dermatophytes reveals candidate genes involved in infection.</title>
        <authorList>
            <person name="Martinez D.A."/>
            <person name="Oliver B.G."/>
            <person name="Graeser Y."/>
            <person name="Goldberg J.M."/>
            <person name="Li W."/>
            <person name="Martinez-Rossi N.M."/>
            <person name="Monod M."/>
            <person name="Shelest E."/>
            <person name="Barton R.C."/>
            <person name="Birch E."/>
            <person name="Brakhage A.A."/>
            <person name="Chen Z."/>
            <person name="Gurr S.J."/>
            <person name="Heiman D."/>
            <person name="Heitman J."/>
            <person name="Kosti I."/>
            <person name="Rossi A."/>
            <person name="Saif S."/>
            <person name="Samalova M."/>
            <person name="Saunders C.W."/>
            <person name="Shea T."/>
            <person name="Summerbell R.C."/>
            <person name="Xu J."/>
            <person name="Young S."/>
            <person name="Zeng Q."/>
            <person name="Birren B.W."/>
            <person name="Cuomo C.A."/>
            <person name="White T.C."/>
        </authorList>
    </citation>
    <scope>NUCLEOTIDE SEQUENCE [LARGE SCALE GENOMIC DNA]</scope>
    <source>
        <strain evidence="3">ATCC MYA-4604 / CBS 118893</strain>
    </source>
</reference>
<sequence>MRLALMLCSLASKPRHPGYLVRDLTSSPATILGNPAPSSKSGTYGKFVVCSSQTDEVSGLISPNHPHSPMSSQLRPEEARILSPVTVQHRPPRTREMSHLRRSCVPYFPSTSVNEGEDAKYTEKEAKEVEMHRQKSKGGVPFLKHSPLGGDDRHPCSATPLNCARSAVYGLRGGFLHWLIRGMAGRLDAESNDFDAQITDYKSTEDEEAVLARYDWRGPQNLHASYSFVLPEGSDFEDETRVGQDPTHGKTKSKSEEYFGNPADSTQQQHGRVHDYGTCLVLLVPNSRPYRQNPLLAR</sequence>
<gene>
    <name evidence="2" type="ORF">MGYG_05291</name>
</gene>
<feature type="region of interest" description="Disordered" evidence="1">
    <location>
        <begin position="235"/>
        <end position="271"/>
    </location>
</feature>
<evidence type="ECO:0000313" key="3">
    <source>
        <dbReference type="Proteomes" id="UP000002669"/>
    </source>
</evidence>
<dbReference type="RefSeq" id="XP_003172704.1">
    <property type="nucleotide sequence ID" value="XM_003172656.1"/>
</dbReference>
<evidence type="ECO:0000313" key="2">
    <source>
        <dbReference type="EMBL" id="EFR02293.1"/>
    </source>
</evidence>
<dbReference type="GeneID" id="10027978"/>
<keyword evidence="3" id="KW-1185">Reference proteome</keyword>
<dbReference type="HOGENOM" id="CLU_933749_0_0_1"/>
<dbReference type="InParanoid" id="E4UVG6"/>
<dbReference type="eggNOG" id="ENOG502RQ45">
    <property type="taxonomic scope" value="Eukaryota"/>
</dbReference>
<accession>E4UVG6</accession>
<dbReference type="EMBL" id="DS989825">
    <property type="protein sequence ID" value="EFR02293.1"/>
    <property type="molecule type" value="Genomic_DNA"/>
</dbReference>
<evidence type="ECO:0000256" key="1">
    <source>
        <dbReference type="SAM" id="MobiDB-lite"/>
    </source>
</evidence>
<dbReference type="AlphaFoldDB" id="E4UVG6"/>
<protein>
    <submittedName>
        <fullName evidence="2">Uncharacterized protein</fullName>
    </submittedName>
</protein>
<proteinExistence type="predicted"/>
<name>E4UVG6_ARTGP</name>